<organism evidence="13 14">
    <name type="scientific">Didymella glomerata</name>
    <dbReference type="NCBI Taxonomy" id="749621"/>
    <lineage>
        <taxon>Eukaryota</taxon>
        <taxon>Fungi</taxon>
        <taxon>Dikarya</taxon>
        <taxon>Ascomycota</taxon>
        <taxon>Pezizomycotina</taxon>
        <taxon>Dothideomycetes</taxon>
        <taxon>Pleosporomycetidae</taxon>
        <taxon>Pleosporales</taxon>
        <taxon>Pleosporineae</taxon>
        <taxon>Didymellaceae</taxon>
        <taxon>Didymella</taxon>
    </lineage>
</organism>
<dbReference type="SUPFAM" id="SSF49785">
    <property type="entry name" value="Galactose-binding domain-like"/>
    <property type="match status" value="1"/>
</dbReference>
<feature type="domain" description="Rhamnogalacturonan lyase" evidence="12">
    <location>
        <begin position="305"/>
        <end position="386"/>
    </location>
</feature>
<dbReference type="GO" id="GO:0102210">
    <property type="term" value="F:rhamnogalacturonan endolyase activity"/>
    <property type="evidence" value="ECO:0007669"/>
    <property type="project" value="UniProtKB-EC"/>
</dbReference>
<evidence type="ECO:0000313" key="13">
    <source>
        <dbReference type="EMBL" id="KAJ4339073.1"/>
    </source>
</evidence>
<dbReference type="InterPro" id="IPR014718">
    <property type="entry name" value="GH-type_carb-bd"/>
</dbReference>
<dbReference type="InterPro" id="IPR029413">
    <property type="entry name" value="RG-lyase_II"/>
</dbReference>
<dbReference type="PANTHER" id="PTHR32018:SF1">
    <property type="entry name" value="RHAMNOGALACTURONAN ENDOLYASE"/>
    <property type="match status" value="1"/>
</dbReference>
<dbReference type="Gene3D" id="2.70.98.10">
    <property type="match status" value="1"/>
</dbReference>
<dbReference type="Pfam" id="PF14683">
    <property type="entry name" value="CBM-like"/>
    <property type="match status" value="1"/>
</dbReference>
<evidence type="ECO:0000256" key="8">
    <source>
        <dbReference type="ARBA" id="ARBA00023277"/>
    </source>
</evidence>
<dbReference type="CDD" id="cd10316">
    <property type="entry name" value="RGL4_M"/>
    <property type="match status" value="1"/>
</dbReference>
<dbReference type="Proteomes" id="UP001140562">
    <property type="component" value="Unassembled WGS sequence"/>
</dbReference>
<dbReference type="InterPro" id="IPR013784">
    <property type="entry name" value="Carb-bd-like_fold"/>
</dbReference>
<comment type="similarity">
    <text evidence="3">Belongs to the polysaccharide lyase 4 family.</text>
</comment>
<gene>
    <name evidence="13" type="ORF">N0V87_003508</name>
</gene>
<dbReference type="Gene3D" id="2.60.40.1120">
    <property type="entry name" value="Carboxypeptidase-like, regulatory domain"/>
    <property type="match status" value="1"/>
</dbReference>
<keyword evidence="5" id="KW-0964">Secreted</keyword>
<name>A0A9W9C1D2_9PLEO</name>
<dbReference type="InterPro" id="IPR008979">
    <property type="entry name" value="Galactose-bd-like_sf"/>
</dbReference>
<evidence type="ECO:0000313" key="14">
    <source>
        <dbReference type="Proteomes" id="UP001140562"/>
    </source>
</evidence>
<protein>
    <recommendedName>
        <fullName evidence="4">rhamnogalacturonan endolyase</fullName>
        <ecNumber evidence="4">4.2.2.23</ecNumber>
    </recommendedName>
</protein>
<dbReference type="EMBL" id="JAPEUV010000025">
    <property type="protein sequence ID" value="KAJ4339073.1"/>
    <property type="molecule type" value="Genomic_DNA"/>
</dbReference>
<feature type="signal peptide" evidence="10">
    <location>
        <begin position="1"/>
        <end position="18"/>
    </location>
</feature>
<comment type="catalytic activity">
    <reaction evidence="1">
        <text>Endotype eliminative cleavage of L-alpha-rhamnopyranosyl-(1-&gt;4)-alpha-D-galactopyranosyluronic acid bonds of rhamnogalacturonan I domains in ramified hairy regions of pectin leaving L-rhamnopyranose at the reducing end and 4-deoxy-4,5-unsaturated D-galactopyranosyluronic acid at the non-reducing end.</text>
        <dbReference type="EC" id="4.2.2.23"/>
    </reaction>
</comment>
<feature type="domain" description="Rhamnogalacturonan lyase" evidence="11">
    <location>
        <begin position="400"/>
        <end position="556"/>
    </location>
</feature>
<proteinExistence type="inferred from homology"/>
<dbReference type="GO" id="GO:0000272">
    <property type="term" value="P:polysaccharide catabolic process"/>
    <property type="evidence" value="ECO:0007669"/>
    <property type="project" value="UniProtKB-KW"/>
</dbReference>
<evidence type="ECO:0000256" key="1">
    <source>
        <dbReference type="ARBA" id="ARBA00001324"/>
    </source>
</evidence>
<dbReference type="OrthoDB" id="1179585at2759"/>
<sequence>MRTAPLVALLAAAKTALAKGPFLQQVSSTQWIIGNDLWNLTQGATYATNLQYQGSDAVGKAQGHYAGVDGKANLVYTSAKIVSNSPDFIDVAFSSTLGDLHWVIYPDLAGAYQYFVNKALPDLSIFRTLWRLDPGRFTHGYNTNKNEKLPDFALYVNATEVQDETFQFPDGSYVTKYDFANYVRERDFIGVYGEKTGSWYIHPSNEYQPGNHLSQTLTVHRESATGDAVQLNVVQDTSHFRVGAKTPQPVGKIWGPWLWYLNNGSVSDAKARAVNERASFPYTSLNSTAYHSRGALKGKLTLSDGRPAAGAAVFLGDTNTSTRPLVQGSGYYYTTFADAAGSFSIPKIRSGSYGLIAASNGGTIGDVYTNFTSSPVTINKGLTTDLGPLTWTVPSNTQDIFQIGAFDKKATGFTNSGPHVHGLTEKSPANLTFVVGKSKTDDWYYASSQLGSWDVVFNATTPSGAKKARLSVSLAGYSQSTALSIFLNSNQTIGTISKDTLASDPALYRSGTISGEWRFLQYDIDTADLKAGSNVLSFKTERYTLWRGILWDSIILEWIL</sequence>
<dbReference type="GO" id="GO:0030246">
    <property type="term" value="F:carbohydrate binding"/>
    <property type="evidence" value="ECO:0007669"/>
    <property type="project" value="InterPro"/>
</dbReference>
<reference evidence="13" key="1">
    <citation type="submission" date="2022-10" db="EMBL/GenBank/DDBJ databases">
        <title>Tapping the CABI collections for fungal endophytes: first genome assemblies for Collariella, Neodidymelliopsis, Ascochyta clinopodiicola, Didymella pomorum, Didymosphaeria variabile, Neocosmospora piperis and Neocucurbitaria cava.</title>
        <authorList>
            <person name="Hill R."/>
        </authorList>
    </citation>
    <scope>NUCLEOTIDE SEQUENCE</scope>
    <source>
        <strain evidence="13">IMI 360193</strain>
    </source>
</reference>
<evidence type="ECO:0000256" key="2">
    <source>
        <dbReference type="ARBA" id="ARBA00004613"/>
    </source>
</evidence>
<feature type="chain" id="PRO_5040878184" description="rhamnogalacturonan endolyase" evidence="10">
    <location>
        <begin position="19"/>
        <end position="560"/>
    </location>
</feature>
<evidence type="ECO:0000256" key="6">
    <source>
        <dbReference type="ARBA" id="ARBA00022729"/>
    </source>
</evidence>
<keyword evidence="9" id="KW-0624">Polysaccharide degradation</keyword>
<evidence type="ECO:0000256" key="4">
    <source>
        <dbReference type="ARBA" id="ARBA00012437"/>
    </source>
</evidence>
<evidence type="ECO:0000259" key="11">
    <source>
        <dbReference type="Pfam" id="PF14683"/>
    </source>
</evidence>
<dbReference type="Gene3D" id="2.60.120.260">
    <property type="entry name" value="Galactose-binding domain-like"/>
    <property type="match status" value="1"/>
</dbReference>
<dbReference type="SUPFAM" id="SSF49452">
    <property type="entry name" value="Starch-binding domain-like"/>
    <property type="match status" value="1"/>
</dbReference>
<keyword evidence="6 10" id="KW-0732">Signal</keyword>
<dbReference type="InterPro" id="IPR011013">
    <property type="entry name" value="Gal_mutarotase_sf_dom"/>
</dbReference>
<dbReference type="InterPro" id="IPR029411">
    <property type="entry name" value="RG-lyase_III"/>
</dbReference>
<dbReference type="GO" id="GO:0005576">
    <property type="term" value="C:extracellular region"/>
    <property type="evidence" value="ECO:0007669"/>
    <property type="project" value="UniProtKB-SubCell"/>
</dbReference>
<keyword evidence="8" id="KW-0119">Carbohydrate metabolism</keyword>
<comment type="caution">
    <text evidence="13">The sequence shown here is derived from an EMBL/GenBank/DDBJ whole genome shotgun (WGS) entry which is preliminary data.</text>
</comment>
<accession>A0A9W9C1D2</accession>
<dbReference type="EC" id="4.2.2.23" evidence="4"/>
<evidence type="ECO:0000256" key="7">
    <source>
        <dbReference type="ARBA" id="ARBA00023239"/>
    </source>
</evidence>
<keyword evidence="14" id="KW-1185">Reference proteome</keyword>
<evidence type="ECO:0000259" key="12">
    <source>
        <dbReference type="Pfam" id="PF14686"/>
    </source>
</evidence>
<dbReference type="Pfam" id="PF14686">
    <property type="entry name" value="fn3_3"/>
    <property type="match status" value="1"/>
</dbReference>
<dbReference type="SUPFAM" id="SSF74650">
    <property type="entry name" value="Galactose mutarotase-like"/>
    <property type="match status" value="1"/>
</dbReference>
<dbReference type="AlphaFoldDB" id="A0A9W9C1D2"/>
<keyword evidence="7" id="KW-0456">Lyase</keyword>
<evidence type="ECO:0000256" key="3">
    <source>
        <dbReference type="ARBA" id="ARBA00010418"/>
    </source>
</evidence>
<evidence type="ECO:0000256" key="5">
    <source>
        <dbReference type="ARBA" id="ARBA00022525"/>
    </source>
</evidence>
<dbReference type="InterPro" id="IPR051850">
    <property type="entry name" value="Polysacch_Lyase_4"/>
</dbReference>
<comment type="subcellular location">
    <subcellularLocation>
        <location evidence="2">Secreted</location>
    </subcellularLocation>
</comment>
<evidence type="ECO:0000256" key="10">
    <source>
        <dbReference type="SAM" id="SignalP"/>
    </source>
</evidence>
<dbReference type="CDD" id="cd10320">
    <property type="entry name" value="RGL4_N"/>
    <property type="match status" value="1"/>
</dbReference>
<evidence type="ECO:0000256" key="9">
    <source>
        <dbReference type="ARBA" id="ARBA00023326"/>
    </source>
</evidence>
<dbReference type="PANTHER" id="PTHR32018">
    <property type="entry name" value="RHAMNOGALACTURONATE LYASE FAMILY PROTEIN"/>
    <property type="match status" value="1"/>
</dbReference>